<accession>A0AAD9R873</accession>
<evidence type="ECO:0000256" key="1">
    <source>
        <dbReference type="SAM" id="MobiDB-lite"/>
    </source>
</evidence>
<name>A0AAD9R873_ACRCE</name>
<gene>
    <name evidence="2" type="ORF">P5673_000823</name>
</gene>
<keyword evidence="3" id="KW-1185">Reference proteome</keyword>
<comment type="caution">
    <text evidence="2">The sequence shown here is derived from an EMBL/GenBank/DDBJ whole genome shotgun (WGS) entry which is preliminary data.</text>
</comment>
<feature type="compositionally biased region" description="Polar residues" evidence="1">
    <location>
        <begin position="182"/>
        <end position="192"/>
    </location>
</feature>
<sequence length="326" mass="36982">MCYATHQLKTIIIQVKIGKEREMSLRPKGVTKHKGLNPSKCLMTTRNRLKVEKLRESFNDLYFEKSNNSKSSVTLRVRLHNLQGIGASHGTIADLSCGCAENHASGDGSTLQIYDCGIHTKVRSHPGKVSFDNLRGNEVDEHKCESASNLLGSQLRDINDSVSSFESQSVSLWDSGSEDTRVSSLSTDTVNNPEEKQDTALFRDLRVLKIKTDKNPLNALSVSMAEPSNDNNQDEDEAECSTSPPHSPLLYDIPPPSTPAQKKERRAKRKLQLERWRKYEISKCRQERYEKREKRDRNSMGPVLESRHIQWSSNLVQTMYINDLHD</sequence>
<evidence type="ECO:0000313" key="2">
    <source>
        <dbReference type="EMBL" id="KAK2574628.1"/>
    </source>
</evidence>
<dbReference type="EMBL" id="JARQWQ010000001">
    <property type="protein sequence ID" value="KAK2574628.1"/>
    <property type="molecule type" value="Genomic_DNA"/>
</dbReference>
<reference evidence="2" key="1">
    <citation type="journal article" date="2023" name="G3 (Bethesda)">
        <title>Whole genome assembly and annotation of the endangered Caribbean coral Acropora cervicornis.</title>
        <authorList>
            <person name="Selwyn J.D."/>
            <person name="Vollmer S.V."/>
        </authorList>
    </citation>
    <scope>NUCLEOTIDE SEQUENCE</scope>
    <source>
        <strain evidence="2">K2</strain>
    </source>
</reference>
<feature type="region of interest" description="Disordered" evidence="1">
    <location>
        <begin position="176"/>
        <end position="196"/>
    </location>
</feature>
<proteinExistence type="predicted"/>
<reference evidence="2" key="2">
    <citation type="journal article" date="2023" name="Science">
        <title>Genomic signatures of disease resistance in endangered staghorn corals.</title>
        <authorList>
            <person name="Vollmer S.V."/>
            <person name="Selwyn J.D."/>
            <person name="Despard B.A."/>
            <person name="Roesel C.L."/>
        </authorList>
    </citation>
    <scope>NUCLEOTIDE SEQUENCE</scope>
    <source>
        <strain evidence="2">K2</strain>
    </source>
</reference>
<feature type="region of interest" description="Disordered" evidence="1">
    <location>
        <begin position="219"/>
        <end position="270"/>
    </location>
</feature>
<organism evidence="2 3">
    <name type="scientific">Acropora cervicornis</name>
    <name type="common">Staghorn coral</name>
    <dbReference type="NCBI Taxonomy" id="6130"/>
    <lineage>
        <taxon>Eukaryota</taxon>
        <taxon>Metazoa</taxon>
        <taxon>Cnidaria</taxon>
        <taxon>Anthozoa</taxon>
        <taxon>Hexacorallia</taxon>
        <taxon>Scleractinia</taxon>
        <taxon>Astrocoeniina</taxon>
        <taxon>Acroporidae</taxon>
        <taxon>Acropora</taxon>
    </lineage>
</organism>
<feature type="compositionally biased region" description="Polar residues" evidence="1">
    <location>
        <begin position="219"/>
        <end position="231"/>
    </location>
</feature>
<dbReference type="Proteomes" id="UP001249851">
    <property type="component" value="Unassembled WGS sequence"/>
</dbReference>
<dbReference type="AlphaFoldDB" id="A0AAD9R873"/>
<evidence type="ECO:0000313" key="3">
    <source>
        <dbReference type="Proteomes" id="UP001249851"/>
    </source>
</evidence>
<protein>
    <submittedName>
        <fullName evidence="2">Uncharacterized protein</fullName>
    </submittedName>
</protein>